<evidence type="ECO:0000313" key="1">
    <source>
        <dbReference type="EMBL" id="KIM62887.1"/>
    </source>
</evidence>
<evidence type="ECO:0000313" key="2">
    <source>
        <dbReference type="Proteomes" id="UP000053989"/>
    </source>
</evidence>
<sequence length="52" mass="5961">MCHKLTTPMHLRVFQQGAVCTNDDNWPLLMPIRTRNSEDVSACFPVIRVCSK</sequence>
<dbReference type="InParanoid" id="A0A0C3AD76"/>
<dbReference type="Proteomes" id="UP000053989">
    <property type="component" value="Unassembled WGS sequence"/>
</dbReference>
<accession>A0A0C3AD76</accession>
<keyword evidence="2" id="KW-1185">Reference proteome</keyword>
<dbReference type="AlphaFoldDB" id="A0A0C3AD76"/>
<dbReference type="EMBL" id="KN822039">
    <property type="protein sequence ID" value="KIM62887.1"/>
    <property type="molecule type" value="Genomic_DNA"/>
</dbReference>
<reference evidence="1 2" key="1">
    <citation type="submission" date="2014-04" db="EMBL/GenBank/DDBJ databases">
        <authorList>
            <consortium name="DOE Joint Genome Institute"/>
            <person name="Kuo A."/>
            <person name="Kohler A."/>
            <person name="Nagy L.G."/>
            <person name="Floudas D."/>
            <person name="Copeland A."/>
            <person name="Barry K.W."/>
            <person name="Cichocki N."/>
            <person name="Veneault-Fourrey C."/>
            <person name="LaButti K."/>
            <person name="Lindquist E.A."/>
            <person name="Lipzen A."/>
            <person name="Lundell T."/>
            <person name="Morin E."/>
            <person name="Murat C."/>
            <person name="Sun H."/>
            <person name="Tunlid A."/>
            <person name="Henrissat B."/>
            <person name="Grigoriev I.V."/>
            <person name="Hibbett D.S."/>
            <person name="Martin F."/>
            <person name="Nordberg H.P."/>
            <person name="Cantor M.N."/>
            <person name="Hua S.X."/>
        </authorList>
    </citation>
    <scope>NUCLEOTIDE SEQUENCE [LARGE SCALE GENOMIC DNA]</scope>
    <source>
        <strain evidence="1 2">Foug A</strain>
    </source>
</reference>
<dbReference type="HOGENOM" id="CLU_3088627_0_0_1"/>
<name>A0A0C3AD76_9AGAM</name>
<organism evidence="1 2">
    <name type="scientific">Scleroderma citrinum Foug A</name>
    <dbReference type="NCBI Taxonomy" id="1036808"/>
    <lineage>
        <taxon>Eukaryota</taxon>
        <taxon>Fungi</taxon>
        <taxon>Dikarya</taxon>
        <taxon>Basidiomycota</taxon>
        <taxon>Agaricomycotina</taxon>
        <taxon>Agaricomycetes</taxon>
        <taxon>Agaricomycetidae</taxon>
        <taxon>Boletales</taxon>
        <taxon>Sclerodermatineae</taxon>
        <taxon>Sclerodermataceae</taxon>
        <taxon>Scleroderma</taxon>
    </lineage>
</organism>
<gene>
    <name evidence="1" type="ORF">SCLCIDRAFT_1214684</name>
</gene>
<reference evidence="2" key="2">
    <citation type="submission" date="2015-01" db="EMBL/GenBank/DDBJ databases">
        <title>Evolutionary Origins and Diversification of the Mycorrhizal Mutualists.</title>
        <authorList>
            <consortium name="DOE Joint Genome Institute"/>
            <consortium name="Mycorrhizal Genomics Consortium"/>
            <person name="Kohler A."/>
            <person name="Kuo A."/>
            <person name="Nagy L.G."/>
            <person name="Floudas D."/>
            <person name="Copeland A."/>
            <person name="Barry K.W."/>
            <person name="Cichocki N."/>
            <person name="Veneault-Fourrey C."/>
            <person name="LaButti K."/>
            <person name="Lindquist E.A."/>
            <person name="Lipzen A."/>
            <person name="Lundell T."/>
            <person name="Morin E."/>
            <person name="Murat C."/>
            <person name="Riley R."/>
            <person name="Ohm R."/>
            <person name="Sun H."/>
            <person name="Tunlid A."/>
            <person name="Henrissat B."/>
            <person name="Grigoriev I.V."/>
            <person name="Hibbett D.S."/>
            <person name="Martin F."/>
        </authorList>
    </citation>
    <scope>NUCLEOTIDE SEQUENCE [LARGE SCALE GENOMIC DNA]</scope>
    <source>
        <strain evidence="2">Foug A</strain>
    </source>
</reference>
<protein>
    <submittedName>
        <fullName evidence="1">Uncharacterized protein</fullName>
    </submittedName>
</protein>
<proteinExistence type="predicted"/>